<feature type="compositionally biased region" description="Low complexity" evidence="1">
    <location>
        <begin position="232"/>
        <end position="266"/>
    </location>
</feature>
<dbReference type="PANTHER" id="PTHR48125">
    <property type="entry name" value="LP07818P1"/>
    <property type="match status" value="1"/>
</dbReference>
<feature type="compositionally biased region" description="Pro residues" evidence="1">
    <location>
        <begin position="770"/>
        <end position="787"/>
    </location>
</feature>
<feature type="compositionally biased region" description="Basic and acidic residues" evidence="1">
    <location>
        <begin position="849"/>
        <end position="866"/>
    </location>
</feature>
<feature type="region of interest" description="Disordered" evidence="1">
    <location>
        <begin position="1211"/>
        <end position="1286"/>
    </location>
</feature>
<feature type="compositionally biased region" description="Polar residues" evidence="1">
    <location>
        <begin position="789"/>
        <end position="806"/>
    </location>
</feature>
<feature type="region of interest" description="Disordered" evidence="1">
    <location>
        <begin position="209"/>
        <end position="383"/>
    </location>
</feature>
<feature type="compositionally biased region" description="Basic and acidic residues" evidence="1">
    <location>
        <begin position="694"/>
        <end position="704"/>
    </location>
</feature>
<feature type="region of interest" description="Disordered" evidence="1">
    <location>
        <begin position="731"/>
        <end position="752"/>
    </location>
</feature>
<name>A0AAN9Z387_9ORTH</name>
<feature type="compositionally biased region" description="Low complexity" evidence="1">
    <location>
        <begin position="1091"/>
        <end position="1108"/>
    </location>
</feature>
<organism evidence="2 3">
    <name type="scientific">Gryllus longicercus</name>
    <dbReference type="NCBI Taxonomy" id="2509291"/>
    <lineage>
        <taxon>Eukaryota</taxon>
        <taxon>Metazoa</taxon>
        <taxon>Ecdysozoa</taxon>
        <taxon>Arthropoda</taxon>
        <taxon>Hexapoda</taxon>
        <taxon>Insecta</taxon>
        <taxon>Pterygota</taxon>
        <taxon>Neoptera</taxon>
        <taxon>Polyneoptera</taxon>
        <taxon>Orthoptera</taxon>
        <taxon>Ensifera</taxon>
        <taxon>Gryllidea</taxon>
        <taxon>Grylloidea</taxon>
        <taxon>Gryllidae</taxon>
        <taxon>Gryllinae</taxon>
        <taxon>Gryllus</taxon>
    </lineage>
</organism>
<feature type="compositionally biased region" description="Low complexity" evidence="1">
    <location>
        <begin position="1211"/>
        <end position="1225"/>
    </location>
</feature>
<accession>A0AAN9Z387</accession>
<feature type="compositionally biased region" description="Acidic residues" evidence="1">
    <location>
        <begin position="663"/>
        <end position="685"/>
    </location>
</feature>
<feature type="compositionally biased region" description="Basic and acidic residues" evidence="1">
    <location>
        <begin position="549"/>
        <end position="560"/>
    </location>
</feature>
<feature type="compositionally biased region" description="Basic and acidic residues" evidence="1">
    <location>
        <begin position="810"/>
        <end position="824"/>
    </location>
</feature>
<feature type="region of interest" description="Disordered" evidence="1">
    <location>
        <begin position="429"/>
        <end position="565"/>
    </location>
</feature>
<dbReference type="Proteomes" id="UP001378592">
    <property type="component" value="Unassembled WGS sequence"/>
</dbReference>
<evidence type="ECO:0000313" key="3">
    <source>
        <dbReference type="Proteomes" id="UP001378592"/>
    </source>
</evidence>
<feature type="region of interest" description="Disordered" evidence="1">
    <location>
        <begin position="1382"/>
        <end position="1489"/>
    </location>
</feature>
<feature type="compositionally biased region" description="Low complexity" evidence="1">
    <location>
        <begin position="455"/>
        <end position="476"/>
    </location>
</feature>
<feature type="compositionally biased region" description="Low complexity" evidence="1">
    <location>
        <begin position="1059"/>
        <end position="1080"/>
    </location>
</feature>
<proteinExistence type="predicted"/>
<feature type="compositionally biased region" description="Basic and acidic residues" evidence="1">
    <location>
        <begin position="650"/>
        <end position="662"/>
    </location>
</feature>
<evidence type="ECO:0000313" key="2">
    <source>
        <dbReference type="EMBL" id="KAK7794557.1"/>
    </source>
</evidence>
<feature type="compositionally biased region" description="Basic residues" evidence="1">
    <location>
        <begin position="288"/>
        <end position="308"/>
    </location>
</feature>
<feature type="compositionally biased region" description="Polar residues" evidence="1">
    <location>
        <begin position="497"/>
        <end position="506"/>
    </location>
</feature>
<dbReference type="PANTHER" id="PTHR48125:SF12">
    <property type="entry name" value="AT HOOK TRANSCRIPTION FACTOR FAMILY-RELATED"/>
    <property type="match status" value="1"/>
</dbReference>
<feature type="region of interest" description="Disordered" evidence="1">
    <location>
        <begin position="590"/>
        <end position="719"/>
    </location>
</feature>
<dbReference type="EMBL" id="JAZDUA010000329">
    <property type="protein sequence ID" value="KAK7794557.1"/>
    <property type="molecule type" value="Genomic_DNA"/>
</dbReference>
<evidence type="ECO:0000256" key="1">
    <source>
        <dbReference type="SAM" id="MobiDB-lite"/>
    </source>
</evidence>
<protein>
    <submittedName>
        <fullName evidence="2">Uncharacterized protein</fullName>
    </submittedName>
</protein>
<feature type="region of interest" description="Disordered" evidence="1">
    <location>
        <begin position="1059"/>
        <end position="1111"/>
    </location>
</feature>
<feature type="region of interest" description="Disordered" evidence="1">
    <location>
        <begin position="1313"/>
        <end position="1342"/>
    </location>
</feature>
<feature type="compositionally biased region" description="Acidic residues" evidence="1">
    <location>
        <begin position="596"/>
        <end position="620"/>
    </location>
</feature>
<feature type="compositionally biased region" description="Low complexity" evidence="1">
    <location>
        <begin position="276"/>
        <end position="286"/>
    </location>
</feature>
<feature type="compositionally biased region" description="Pro residues" evidence="1">
    <location>
        <begin position="1431"/>
        <end position="1442"/>
    </location>
</feature>
<feature type="compositionally biased region" description="Low complexity" evidence="1">
    <location>
        <begin position="1386"/>
        <end position="1430"/>
    </location>
</feature>
<feature type="compositionally biased region" description="Polar residues" evidence="1">
    <location>
        <begin position="1230"/>
        <end position="1271"/>
    </location>
</feature>
<gene>
    <name evidence="2" type="ORF">R5R35_005084</name>
</gene>
<sequence>MSSTLSVQRWFRSSADLAATAGELSRHAREFGFTFVGDDDDFVKKECASLPPVPPLIPLGEAAGRLKQVSSDIDCDDSGGSSVEPGRYGGVIMVNSDTRGGSDDEDKLLRLFGGGDSDSNSVGVEVAGECSGASVAEGGKMCAEGECAVVLDPLPSELLRSLSSQGRVSAGRACGQAAAAADSAAAATGSGPASVEVRGLLQDLVSEVATREERCDQDTRRSPRASRQDVQAGAAAATGTPSPASAVTTTLPADAQPPQIDAAQAAESRDDDDGATDSAVVAAAAAPRKTRHRKSESPRKAVRRRRERRSSSSGGGGAPAKKHRKRSTSTCSTTSSTCSNSSARQQQHHHHRHHHKHHKHRRRSGGGSSSPVPAEEPNPTPRVNPIFVWIKQDNTRIVEVLCEDYDKRNRIRLTRTAHGWRAVPRTERLASSTVTSADVLRPQQQTTPPPPLQQPLPAAAADSPSEAAVAPASSTSGSHGEALADEQCATPLEDGSTVDQNNSTSLVPAPFPDCPTSKDGSVIEEEEAKDEEDDVDDDDDGEDVQMVEGVERESPVKEVIELDDDEMERYGGDIVDGQASELVEDNADEISHEPEVNEPEEAEVFEKEVEEGGEEEEEEERPSVPEVLIDDEVSNVHDNVLDEEEEEEEVVQKDDVENMSEKDDNELIDETEPLESEMAEQEPLEPESLVVNAGEEKCPSPDHVEESEEPLATDVDVAMDDICDDDIAAEEEEDDALAPTDLSLPKAHGNQDIPVNCKNIPRNISTVIPPVVPSPQPRSCPAYPPVTPAHQTKPQHTSKFLESLLSSPRKCHELPRRSSSEADKGPAPLDLGVTSANRGAGSPTVSCSDESRKVSRPAKEPAEGEPKAKCLKIEDITLKNLLSRQPDTNQNATELDLSLAAKKDDAVESGRKSRLLELLTSEPSPASVSPSPVMDPLTQLKRVMTDPDITVPDPLLVPRDRLQELVSNPAREIPRLLTSRPELRLPEALNYPALLRDPDLLVVSLTHLQTLLQKSEKVAKESDSMQCSNFGNFLEYQMYQNQHQAAAVAKEFFDSQIKLQQQQEHQHQQQQQQQQHQKQQQQHRHQEQQRHQQQLQQQQQQQQQQHQQSQHELDAAAAAALNQMLWLPYLTQLEAAAAACGNPQDFLSILNTVFPPNYPQPEQPIPPPPPNHIYGALNPVFHSSDMKSQMEIQNAIMLWHSAMTQAASANALNNNNNSSTSNNNHRSAKTPANNVSKNNYATSNGRYPQQNSRKYNSSSARTSPLTPNNFHSPPPAPSPQLRGTSNHAAATAAYLAAASGGVGNGATAVGSGYPTSSQLHQQYNMQRSRQPSSGNTSLNIPKTNLSVAKANSLRDLKVNNGQLNVSCKTLFNLLDGQQVHHDVPTQSHTQSLLSSQSALQRQQQQQQQHAHLLAALGKSSANSNSAQSSPGVPPLVPLPPSPLDLSGATKKAPTPKLKVKEHLVDPAHTPKLLKADPSPEVTTPHTPLWHPLFGSQKTSLNSPWNWTTVTVNGE</sequence>
<comment type="caution">
    <text evidence="2">The sequence shown here is derived from an EMBL/GenBank/DDBJ whole genome shotgun (WGS) entry which is preliminary data.</text>
</comment>
<feature type="compositionally biased region" description="Acidic residues" evidence="1">
    <location>
        <begin position="705"/>
        <end position="719"/>
    </location>
</feature>
<reference evidence="2 3" key="1">
    <citation type="submission" date="2024-03" db="EMBL/GenBank/DDBJ databases">
        <title>The genome assembly and annotation of the cricket Gryllus longicercus Weissman &amp; Gray.</title>
        <authorList>
            <person name="Szrajer S."/>
            <person name="Gray D."/>
            <person name="Ylla G."/>
        </authorList>
    </citation>
    <scope>NUCLEOTIDE SEQUENCE [LARGE SCALE GENOMIC DNA]</scope>
    <source>
        <strain evidence="2">DAG 2021-001</strain>
        <tissue evidence="2">Whole body minus gut</tissue>
    </source>
</reference>
<feature type="region of interest" description="Disordered" evidence="1">
    <location>
        <begin position="768"/>
        <end position="866"/>
    </location>
</feature>
<feature type="compositionally biased region" description="Low complexity" evidence="1">
    <location>
        <begin position="328"/>
        <end position="345"/>
    </location>
</feature>
<feature type="compositionally biased region" description="Basic residues" evidence="1">
    <location>
        <begin position="346"/>
        <end position="364"/>
    </location>
</feature>
<feature type="compositionally biased region" description="Basic and acidic residues" evidence="1">
    <location>
        <begin position="209"/>
        <end position="221"/>
    </location>
</feature>
<feature type="compositionally biased region" description="Acidic residues" evidence="1">
    <location>
        <begin position="522"/>
        <end position="545"/>
    </location>
</feature>
<keyword evidence="3" id="KW-1185">Reference proteome</keyword>